<keyword evidence="1" id="KW-1133">Transmembrane helix</keyword>
<reference evidence="3" key="1">
    <citation type="journal article" date="2019" name="Int. J. Syst. Evol. Microbiol.">
        <title>The Global Catalogue of Microorganisms (GCM) 10K type strain sequencing project: providing services to taxonomists for standard genome sequencing and annotation.</title>
        <authorList>
            <consortium name="The Broad Institute Genomics Platform"/>
            <consortium name="The Broad Institute Genome Sequencing Center for Infectious Disease"/>
            <person name="Wu L."/>
            <person name="Ma J."/>
        </authorList>
    </citation>
    <scope>NUCLEOTIDE SEQUENCE [LARGE SCALE GENOMIC DNA]</scope>
    <source>
        <strain evidence="3">KCTC 42730</strain>
    </source>
</reference>
<dbReference type="EMBL" id="JBHRSD010000029">
    <property type="protein sequence ID" value="MFC3033903.1"/>
    <property type="molecule type" value="Genomic_DNA"/>
</dbReference>
<feature type="transmembrane region" description="Helical" evidence="1">
    <location>
        <begin position="12"/>
        <end position="33"/>
    </location>
</feature>
<organism evidence="2 3">
    <name type="scientific">Pseudoalteromonas fenneropenaei</name>
    <dbReference type="NCBI Taxonomy" id="1737459"/>
    <lineage>
        <taxon>Bacteria</taxon>
        <taxon>Pseudomonadati</taxon>
        <taxon>Pseudomonadota</taxon>
        <taxon>Gammaproteobacteria</taxon>
        <taxon>Alteromonadales</taxon>
        <taxon>Pseudoalteromonadaceae</taxon>
        <taxon>Pseudoalteromonas</taxon>
    </lineage>
</organism>
<dbReference type="Proteomes" id="UP001595453">
    <property type="component" value="Unassembled WGS sequence"/>
</dbReference>
<dbReference type="PROSITE" id="PS00409">
    <property type="entry name" value="PROKAR_NTER_METHYL"/>
    <property type="match status" value="1"/>
</dbReference>
<name>A0ABV7CMZ1_9GAMM</name>
<protein>
    <submittedName>
        <fullName evidence="2">PilW family protein</fullName>
    </submittedName>
</protein>
<sequence>MRSVRGFTLLELMISLFVGGLILGGVMLTYLSMKTTTRDTLTIGELQESGRLVLSILQRDIEQIGFWGTFYDAGFTETNLSSPANPGNDCTDGFNNGSFPNADPANFRAIYGSTITSGRALGCITNAKANTEVLQLKFLEGFQVLAQATANTNRYYFVAEQEKGQFVPGNTARTMALNVNATLWPYSHHVYYIKEINYVLNDQNVSVPVLYRRRLTVSGGMIDEPVMEGVEDIRLLFGLDTTADGRVNLYRPLSSMQATDWENEDAILTVQLFILVRALEPDAGLSLTNQTYSLGHDPQKRTLTFKDSYRRTVFSTTIRLNNMGANQWRL</sequence>
<comment type="caution">
    <text evidence="2">The sequence shown here is derived from an EMBL/GenBank/DDBJ whole genome shotgun (WGS) entry which is preliminary data.</text>
</comment>
<evidence type="ECO:0000313" key="3">
    <source>
        <dbReference type="Proteomes" id="UP001595453"/>
    </source>
</evidence>
<dbReference type="InterPro" id="IPR032092">
    <property type="entry name" value="PilW"/>
</dbReference>
<dbReference type="RefSeq" id="WP_377126180.1">
    <property type="nucleotide sequence ID" value="NZ_JBHRSD010000029.1"/>
</dbReference>
<dbReference type="Pfam" id="PF16074">
    <property type="entry name" value="PilW"/>
    <property type="match status" value="1"/>
</dbReference>
<evidence type="ECO:0000256" key="1">
    <source>
        <dbReference type="SAM" id="Phobius"/>
    </source>
</evidence>
<dbReference type="NCBIfam" id="TIGR02532">
    <property type="entry name" value="IV_pilin_GFxxxE"/>
    <property type="match status" value="1"/>
</dbReference>
<proteinExistence type="predicted"/>
<accession>A0ABV7CMZ1</accession>
<keyword evidence="1" id="KW-0472">Membrane</keyword>
<keyword evidence="1" id="KW-0812">Transmembrane</keyword>
<keyword evidence="3" id="KW-1185">Reference proteome</keyword>
<gene>
    <name evidence="2" type="ORF">ACFOEE_15395</name>
</gene>
<dbReference type="Pfam" id="PF07963">
    <property type="entry name" value="N_methyl"/>
    <property type="match status" value="1"/>
</dbReference>
<evidence type="ECO:0000313" key="2">
    <source>
        <dbReference type="EMBL" id="MFC3033903.1"/>
    </source>
</evidence>
<dbReference type="InterPro" id="IPR012902">
    <property type="entry name" value="N_methyl_site"/>
</dbReference>